<reference evidence="1" key="1">
    <citation type="journal article" date="2022" name="J. Appl. Microbiol.">
        <title>Bacteriophage-Antibiotic Combinations Against Multidrug-Resistant Pseudomonas aeruginosa.</title>
        <authorList>
            <person name="Holger D."/>
            <person name="Lev K.L."/>
            <person name="Kebriaei R."/>
            <person name="Morrisette T."/>
            <person name="Shah R."/>
            <person name="Alexander J."/>
            <person name="Lehman S.M."/>
            <person name="Rybak M.J."/>
        </authorList>
    </citation>
    <scope>NUCLEOTIDE SEQUENCE</scope>
</reference>
<gene>
    <name evidence="1" type="ORF">EM_028</name>
</gene>
<dbReference type="PANTHER" id="PTHR13308:SF40">
    <property type="entry name" value="NEDD4-BINDING PROTEIN 2-LIKE 1"/>
    <property type="match status" value="1"/>
</dbReference>
<dbReference type="Pfam" id="PF13671">
    <property type="entry name" value="AAA_33"/>
    <property type="match status" value="1"/>
</dbReference>
<dbReference type="PANTHER" id="PTHR13308">
    <property type="entry name" value="NEDD4-BINDING PROTEIN 2-LIKE 1"/>
    <property type="match status" value="1"/>
</dbReference>
<dbReference type="InterPro" id="IPR027417">
    <property type="entry name" value="P-loop_NTPase"/>
</dbReference>
<sequence>MLNDNTLYLIRGLPGSGKTTFAKTLLSSLKYSNNPMPIARMAEADIFLMEDSEYVWTPERLVEAHRKCKETVEMWMKWDYPGIIVSNTFTREREVKVYTDLAEKYGYAVVSLIVENRHGNKSVHDVPEKTVEAMRNRFSVKL</sequence>
<evidence type="ECO:0000313" key="2">
    <source>
        <dbReference type="Proteomes" id="UP000831536"/>
    </source>
</evidence>
<name>A0AAE9HFZ8_9CAUD</name>
<dbReference type="InterPro" id="IPR026302">
    <property type="entry name" value="NEDD4-bd_p2"/>
</dbReference>
<keyword evidence="2" id="KW-1185">Reference proteome</keyword>
<dbReference type="SUPFAM" id="SSF52540">
    <property type="entry name" value="P-loop containing nucleoside triphosphate hydrolases"/>
    <property type="match status" value="1"/>
</dbReference>
<protein>
    <submittedName>
        <fullName evidence="1">AAA domain-containing protein</fullName>
    </submittedName>
</protein>
<proteinExistence type="predicted"/>
<organism evidence="1 2">
    <name type="scientific">Pseudomonas phage EM</name>
    <dbReference type="NCBI Taxonomy" id="2936914"/>
    <lineage>
        <taxon>Viruses</taxon>
        <taxon>Duplodnaviria</taxon>
        <taxon>Heunggongvirae</taxon>
        <taxon>Uroviricota</taxon>
        <taxon>Caudoviricetes</taxon>
        <taxon>Vandenendeviridae</taxon>
        <taxon>Skurskavirinae</taxon>
        <taxon>Baldwinvirus</taxon>
        <taxon>Baldwinvirus EM</taxon>
    </lineage>
</organism>
<dbReference type="Proteomes" id="UP000831536">
    <property type="component" value="Segment"/>
</dbReference>
<evidence type="ECO:0000313" key="1">
    <source>
        <dbReference type="EMBL" id="UPW35830.1"/>
    </source>
</evidence>
<dbReference type="EMBL" id="ON169972">
    <property type="protein sequence ID" value="UPW35830.1"/>
    <property type="molecule type" value="Genomic_DNA"/>
</dbReference>
<dbReference type="Gene3D" id="3.40.50.300">
    <property type="entry name" value="P-loop containing nucleotide triphosphate hydrolases"/>
    <property type="match status" value="1"/>
</dbReference>
<accession>A0AAE9HFZ8</accession>